<dbReference type="InterPro" id="IPR039426">
    <property type="entry name" value="TonB-dep_rcpt-like"/>
</dbReference>
<dbReference type="InterPro" id="IPR010105">
    <property type="entry name" value="TonB_sidphr_rcpt"/>
</dbReference>
<feature type="chain" id="PRO_5020905101" evidence="17">
    <location>
        <begin position="29"/>
        <end position="798"/>
    </location>
</feature>
<organism evidence="19 20">
    <name type="scientific">Stutzerimonas kirkiae</name>
    <dbReference type="NCBI Taxonomy" id="2211392"/>
    <lineage>
        <taxon>Bacteria</taxon>
        <taxon>Pseudomonadati</taxon>
        <taxon>Pseudomonadota</taxon>
        <taxon>Gammaproteobacteria</taxon>
        <taxon>Pseudomonadales</taxon>
        <taxon>Pseudomonadaceae</taxon>
        <taxon>Stutzerimonas</taxon>
    </lineage>
</organism>
<keyword evidence="6 14" id="KW-0812">Transmembrane</keyword>
<reference evidence="19 20" key="1">
    <citation type="submission" date="2018-06" db="EMBL/GenBank/DDBJ databases">
        <title>Three novel Pseudomonas species isolated from symptomatic oak.</title>
        <authorList>
            <person name="Bueno-Gonzalez V."/>
            <person name="Brady C."/>
        </authorList>
    </citation>
    <scope>NUCLEOTIDE SEQUENCE [LARGE SCALE GENOMIC DNA]</scope>
    <source>
        <strain evidence="19 20">P17C</strain>
    </source>
</reference>
<evidence type="ECO:0000256" key="1">
    <source>
        <dbReference type="ARBA" id="ARBA00004571"/>
    </source>
</evidence>
<evidence type="ECO:0000259" key="18">
    <source>
        <dbReference type="SMART" id="SM00965"/>
    </source>
</evidence>
<dbReference type="SMART" id="SM00965">
    <property type="entry name" value="STN"/>
    <property type="match status" value="1"/>
</dbReference>
<protein>
    <submittedName>
        <fullName evidence="19">TonB-dependent siderophore receptor</fullName>
    </submittedName>
</protein>
<dbReference type="GO" id="GO:0015344">
    <property type="term" value="F:siderophore uptake transmembrane transporter activity"/>
    <property type="evidence" value="ECO:0007669"/>
    <property type="project" value="TreeGrafter"/>
</dbReference>
<keyword evidence="20" id="KW-1185">Reference proteome</keyword>
<keyword evidence="5" id="KW-0410">Iron transport</keyword>
<evidence type="ECO:0000256" key="15">
    <source>
        <dbReference type="RuleBase" id="RU003357"/>
    </source>
</evidence>
<keyword evidence="8" id="KW-0408">Iron</keyword>
<evidence type="ECO:0000313" key="20">
    <source>
        <dbReference type="Proteomes" id="UP000292639"/>
    </source>
</evidence>
<dbReference type="EMBL" id="QJUP01000024">
    <property type="protein sequence ID" value="TBU92177.1"/>
    <property type="molecule type" value="Genomic_DNA"/>
</dbReference>
<dbReference type="CDD" id="cd01347">
    <property type="entry name" value="ligand_gated_channel"/>
    <property type="match status" value="1"/>
</dbReference>
<comment type="similarity">
    <text evidence="2 14 15">Belongs to the TonB-dependent receptor family.</text>
</comment>
<evidence type="ECO:0000256" key="10">
    <source>
        <dbReference type="ARBA" id="ARBA00023077"/>
    </source>
</evidence>
<evidence type="ECO:0000256" key="17">
    <source>
        <dbReference type="SAM" id="SignalP"/>
    </source>
</evidence>
<evidence type="ECO:0000256" key="14">
    <source>
        <dbReference type="PROSITE-ProRule" id="PRU01360"/>
    </source>
</evidence>
<feature type="region of interest" description="Disordered" evidence="16">
    <location>
        <begin position="121"/>
        <end position="153"/>
    </location>
</feature>
<gene>
    <name evidence="19" type="ORF">DNJ96_15290</name>
</gene>
<feature type="domain" description="Secretin/TonB short N-terminal" evidence="18">
    <location>
        <begin position="53"/>
        <end position="104"/>
    </location>
</feature>
<dbReference type="Gene3D" id="2.170.130.10">
    <property type="entry name" value="TonB-dependent receptor, plug domain"/>
    <property type="match status" value="1"/>
</dbReference>
<keyword evidence="11 14" id="KW-0472">Membrane</keyword>
<evidence type="ECO:0000256" key="13">
    <source>
        <dbReference type="ARBA" id="ARBA00023237"/>
    </source>
</evidence>
<dbReference type="InterPro" id="IPR011662">
    <property type="entry name" value="Secretin/TonB_short_N"/>
</dbReference>
<proteinExistence type="inferred from homology"/>
<sequence length="798" mass="87262">MHTPRLRPSALALAVALSLAHLPLSALADTQSYDLPSAPLEQTLRQIARQSGQLIAADPALLQGKRSAPVHGQLDTREAVRQALAGSGLQLLSTESGAISVQPVAEGTALELGATNVTSTSIRDSATTEGTGSYTSGSMSTATKLSLSPRQTPQSVTVITRQRMDDQGMNNLEDVVKNTPGLTLVKAGTERVELYSRGFMISTLMYDGLPSSYDGDSVPSPDMAMYDRVEVVRGATGLMQGSGAPSASLNLVRKRPTKDTQVSLKGSAGSWDNYRTELDASSALNATGTVRGRVVTAYQDKQSFQDYTSNEYGLLYAIGEIDLDERTTLTVGASSQNDNNNATWGGIPTAADGSDLGLSRSTYLGNDWEYWDKESKTLFGELEHHFDNDWKLRLAASKSWVDMEYLGSYMYTQDGTTYNQMAGRYSTNYDNRSYDLFASGPFTFAGRSHELVLGASRREVSYDLAGGQRTIASGIDLSTWNPSSQAKPTFTPGTPSGYDTEQTGTYITTRLNVADPLKVILGGRLDWYENDVARGSTHTRYKVTRNVTRYAGVIYDLDKWHSVYASYTDIFEPQNARGADGGLLDPITGKNYEIGIKGEYLEGRLNASAAIFQLDQENRASVLADQTGCPSATTCYEAAGKVRSKGVELEINGRLTDNWQIAAGYTFAEAKYQQDADETNEGRLFNTKLPRHQLNLSTTYHLPGELNRWRVGASLYRQNATYSKGVNGTVDYQIEQKAYAIADAMLGYQVNEHLDTQLSINNIFDKKYYQTLASHPNWGGVSQYGAPRNFMLSAKYSF</sequence>
<accession>A0A4Q9R0M1</accession>
<evidence type="ECO:0000256" key="6">
    <source>
        <dbReference type="ARBA" id="ARBA00022692"/>
    </source>
</evidence>
<dbReference type="PANTHER" id="PTHR32552:SF74">
    <property type="entry name" value="HYDROXAMATE SIDEROPHORE RECEPTOR FHUE"/>
    <property type="match status" value="1"/>
</dbReference>
<dbReference type="PANTHER" id="PTHR32552">
    <property type="entry name" value="FERRICHROME IRON RECEPTOR-RELATED"/>
    <property type="match status" value="1"/>
</dbReference>
<dbReference type="GO" id="GO:0038023">
    <property type="term" value="F:signaling receptor activity"/>
    <property type="evidence" value="ECO:0007669"/>
    <property type="project" value="InterPro"/>
</dbReference>
<comment type="caution">
    <text evidence="19">The sequence shown here is derived from an EMBL/GenBank/DDBJ whole genome shotgun (WGS) entry which is preliminary data.</text>
</comment>
<dbReference type="InterPro" id="IPR012910">
    <property type="entry name" value="Plug_dom"/>
</dbReference>
<dbReference type="GO" id="GO:0015891">
    <property type="term" value="P:siderophore transport"/>
    <property type="evidence" value="ECO:0007669"/>
    <property type="project" value="InterPro"/>
</dbReference>
<dbReference type="Pfam" id="PF07715">
    <property type="entry name" value="Plug"/>
    <property type="match status" value="1"/>
</dbReference>
<dbReference type="GO" id="GO:0009279">
    <property type="term" value="C:cell outer membrane"/>
    <property type="evidence" value="ECO:0007669"/>
    <property type="project" value="UniProtKB-SubCell"/>
</dbReference>
<feature type="compositionally biased region" description="Polar residues" evidence="16">
    <location>
        <begin position="144"/>
        <end position="153"/>
    </location>
</feature>
<dbReference type="RefSeq" id="WP_131185120.1">
    <property type="nucleotide sequence ID" value="NZ_QJUO01000022.1"/>
</dbReference>
<dbReference type="SUPFAM" id="SSF56935">
    <property type="entry name" value="Porins"/>
    <property type="match status" value="1"/>
</dbReference>
<dbReference type="InterPro" id="IPR036942">
    <property type="entry name" value="Beta-barrel_TonB_sf"/>
</dbReference>
<dbReference type="Gene3D" id="2.40.170.20">
    <property type="entry name" value="TonB-dependent receptor, beta-barrel domain"/>
    <property type="match status" value="1"/>
</dbReference>
<evidence type="ECO:0000256" key="11">
    <source>
        <dbReference type="ARBA" id="ARBA00023136"/>
    </source>
</evidence>
<evidence type="ECO:0000256" key="3">
    <source>
        <dbReference type="ARBA" id="ARBA00022448"/>
    </source>
</evidence>
<keyword evidence="9" id="KW-0406">Ion transport</keyword>
<evidence type="ECO:0000256" key="5">
    <source>
        <dbReference type="ARBA" id="ARBA00022496"/>
    </source>
</evidence>
<evidence type="ECO:0000256" key="8">
    <source>
        <dbReference type="ARBA" id="ARBA00023004"/>
    </source>
</evidence>
<evidence type="ECO:0000313" key="19">
    <source>
        <dbReference type="EMBL" id="TBU92177.1"/>
    </source>
</evidence>
<keyword evidence="4 14" id="KW-1134">Transmembrane beta strand</keyword>
<dbReference type="InterPro" id="IPR037066">
    <property type="entry name" value="Plug_dom_sf"/>
</dbReference>
<name>A0A4Q9R0M1_9GAMM</name>
<dbReference type="PROSITE" id="PS52016">
    <property type="entry name" value="TONB_DEPENDENT_REC_3"/>
    <property type="match status" value="1"/>
</dbReference>
<evidence type="ECO:0000256" key="4">
    <source>
        <dbReference type="ARBA" id="ARBA00022452"/>
    </source>
</evidence>
<feature type="compositionally biased region" description="Low complexity" evidence="16">
    <location>
        <begin position="125"/>
        <end position="143"/>
    </location>
</feature>
<dbReference type="AlphaFoldDB" id="A0A4Q9R0M1"/>
<evidence type="ECO:0000256" key="2">
    <source>
        <dbReference type="ARBA" id="ARBA00009810"/>
    </source>
</evidence>
<keyword evidence="7 17" id="KW-0732">Signal</keyword>
<evidence type="ECO:0000256" key="12">
    <source>
        <dbReference type="ARBA" id="ARBA00023170"/>
    </source>
</evidence>
<dbReference type="Pfam" id="PF00593">
    <property type="entry name" value="TonB_dep_Rec_b-barrel"/>
    <property type="match status" value="1"/>
</dbReference>
<dbReference type="FunFam" id="2.170.130.10:FF:000010">
    <property type="entry name" value="Ferripyoverdine receptor"/>
    <property type="match status" value="1"/>
</dbReference>
<comment type="subcellular location">
    <subcellularLocation>
        <location evidence="1 14">Cell outer membrane</location>
        <topology evidence="1 14">Multi-pass membrane protein</topology>
    </subcellularLocation>
</comment>
<evidence type="ECO:0000256" key="16">
    <source>
        <dbReference type="SAM" id="MobiDB-lite"/>
    </source>
</evidence>
<keyword evidence="10 15" id="KW-0798">TonB box</keyword>
<feature type="signal peptide" evidence="17">
    <location>
        <begin position="1"/>
        <end position="28"/>
    </location>
</feature>
<dbReference type="NCBIfam" id="TIGR01783">
    <property type="entry name" value="TonB-siderophor"/>
    <property type="match status" value="1"/>
</dbReference>
<evidence type="ECO:0000256" key="7">
    <source>
        <dbReference type="ARBA" id="ARBA00022729"/>
    </source>
</evidence>
<dbReference type="InterPro" id="IPR000531">
    <property type="entry name" value="Beta-barrel_TonB"/>
</dbReference>
<keyword evidence="12 19" id="KW-0675">Receptor</keyword>
<dbReference type="Gene3D" id="3.55.50.30">
    <property type="match status" value="1"/>
</dbReference>
<keyword evidence="13 14" id="KW-0998">Cell outer membrane</keyword>
<evidence type="ECO:0000256" key="9">
    <source>
        <dbReference type="ARBA" id="ARBA00023065"/>
    </source>
</evidence>
<dbReference type="Proteomes" id="UP000292639">
    <property type="component" value="Unassembled WGS sequence"/>
</dbReference>
<keyword evidence="3 14" id="KW-0813">Transport</keyword>